<evidence type="ECO:0000313" key="3">
    <source>
        <dbReference type="EMBL" id="MEQ2234110.1"/>
    </source>
</evidence>
<protein>
    <recommendedName>
        <fullName evidence="5">Ig-like domain-containing protein</fullName>
    </recommendedName>
</protein>
<dbReference type="Gene3D" id="2.60.40.10">
    <property type="entry name" value="Immunoglobulins"/>
    <property type="match status" value="1"/>
</dbReference>
<dbReference type="InterPro" id="IPR036179">
    <property type="entry name" value="Ig-like_dom_sf"/>
</dbReference>
<dbReference type="Proteomes" id="UP001482620">
    <property type="component" value="Unassembled WGS sequence"/>
</dbReference>
<dbReference type="InterPro" id="IPR013783">
    <property type="entry name" value="Ig-like_fold"/>
</dbReference>
<feature type="compositionally biased region" description="Polar residues" evidence="1">
    <location>
        <begin position="156"/>
        <end position="166"/>
    </location>
</feature>
<keyword evidence="4" id="KW-1185">Reference proteome</keyword>
<keyword evidence="2" id="KW-1133">Transmembrane helix</keyword>
<gene>
    <name evidence="3" type="ORF">ILYODFUR_028647</name>
</gene>
<dbReference type="EMBL" id="JAHRIQ010038701">
    <property type="protein sequence ID" value="MEQ2234110.1"/>
    <property type="molecule type" value="Genomic_DNA"/>
</dbReference>
<feature type="region of interest" description="Disordered" evidence="1">
    <location>
        <begin position="156"/>
        <end position="185"/>
    </location>
</feature>
<dbReference type="PANTHER" id="PTHR11422:SF5">
    <property type="entry name" value="DIVERSE IMMUNOGLOBULIN DOMAIN-CONTAINING PROTEIN 1.1 ISOFORM X1-RELATED"/>
    <property type="match status" value="1"/>
</dbReference>
<keyword evidence="2" id="KW-0472">Membrane</keyword>
<reference evidence="3 4" key="1">
    <citation type="submission" date="2021-06" db="EMBL/GenBank/DDBJ databases">
        <authorList>
            <person name="Palmer J.M."/>
        </authorList>
    </citation>
    <scope>NUCLEOTIDE SEQUENCE [LARGE SCALE GENOMIC DNA]</scope>
    <source>
        <strain evidence="4">if_2019</strain>
        <tissue evidence="3">Muscle</tissue>
    </source>
</reference>
<evidence type="ECO:0000256" key="1">
    <source>
        <dbReference type="SAM" id="MobiDB-lite"/>
    </source>
</evidence>
<evidence type="ECO:0000256" key="2">
    <source>
        <dbReference type="SAM" id="Phobius"/>
    </source>
</evidence>
<evidence type="ECO:0000313" key="4">
    <source>
        <dbReference type="Proteomes" id="UP001482620"/>
    </source>
</evidence>
<organism evidence="3 4">
    <name type="scientific">Ilyodon furcidens</name>
    <name type="common">goldbreast splitfin</name>
    <dbReference type="NCBI Taxonomy" id="33524"/>
    <lineage>
        <taxon>Eukaryota</taxon>
        <taxon>Metazoa</taxon>
        <taxon>Chordata</taxon>
        <taxon>Craniata</taxon>
        <taxon>Vertebrata</taxon>
        <taxon>Euteleostomi</taxon>
        <taxon>Actinopterygii</taxon>
        <taxon>Neopterygii</taxon>
        <taxon>Teleostei</taxon>
        <taxon>Neoteleostei</taxon>
        <taxon>Acanthomorphata</taxon>
        <taxon>Ovalentaria</taxon>
        <taxon>Atherinomorphae</taxon>
        <taxon>Cyprinodontiformes</taxon>
        <taxon>Goodeidae</taxon>
        <taxon>Ilyodon</taxon>
    </lineage>
</organism>
<dbReference type="PANTHER" id="PTHR11422">
    <property type="entry name" value="T-CELL SURFACE GLYCOPROTEIN CD4"/>
    <property type="match status" value="1"/>
</dbReference>
<name>A0ABV0TP54_9TELE</name>
<evidence type="ECO:0008006" key="5">
    <source>
        <dbReference type="Google" id="ProtNLM"/>
    </source>
</evidence>
<dbReference type="SUPFAM" id="SSF48726">
    <property type="entry name" value="Immunoglobulin"/>
    <property type="match status" value="2"/>
</dbReference>
<comment type="caution">
    <text evidence="3">The sequence shown here is derived from an EMBL/GenBank/DDBJ whole genome shotgun (WGS) entry which is preliminary data.</text>
</comment>
<feature type="compositionally biased region" description="Low complexity" evidence="1">
    <location>
        <begin position="171"/>
        <end position="182"/>
    </location>
</feature>
<keyword evidence="2" id="KW-0812">Transmembrane</keyword>
<feature type="transmembrane region" description="Helical" evidence="2">
    <location>
        <begin position="191"/>
        <end position="214"/>
    </location>
</feature>
<proteinExistence type="predicted"/>
<accession>A0ABV0TP54</accession>
<sequence>MFIGSGSRAAVELVTLGQIGQNNNNKPDKLSLTANCSLVIKKVREEDVGHYYCQQWKHDDKHKNHTQVHESTVDLSVLNMTEQKENQRRTLICSVVTFDPCTYKVKWFHQDVDNKETPTAETDCSATVTLSSGSKLPQCNLTDTVTGEVFTFSLQSSGNPATNEATHASGVSPTSVTTKTTPEQNSTNQDLWHIIIVSVGLAALSITVVTVNIWTRTKA</sequence>